<evidence type="ECO:0000313" key="2">
    <source>
        <dbReference type="EMBL" id="PNW14140.1"/>
    </source>
</evidence>
<dbReference type="Proteomes" id="UP000279972">
    <property type="component" value="Chromosome"/>
</dbReference>
<dbReference type="RefSeq" id="WP_103291458.1">
    <property type="nucleotide sequence ID" value="NZ_CP033924.1"/>
</dbReference>
<accession>A0A3G6RCR8</accession>
<proteinExistence type="predicted"/>
<protein>
    <submittedName>
        <fullName evidence="2">Uncharacterized protein</fullName>
    </submittedName>
</protein>
<keyword evidence="4" id="KW-1185">Reference proteome</keyword>
<evidence type="ECO:0000313" key="4">
    <source>
        <dbReference type="Proteomes" id="UP000279972"/>
    </source>
</evidence>
<dbReference type="Proteomes" id="UP000236262">
    <property type="component" value="Unassembled WGS sequence"/>
</dbReference>
<name>A0A3G6RCR8_CHRLC</name>
<dbReference type="OrthoDB" id="1275117at2"/>
<evidence type="ECO:0000313" key="1">
    <source>
        <dbReference type="EMBL" id="AZA82184.1"/>
    </source>
</evidence>
<gene>
    <name evidence="2" type="ORF">C1637_09860</name>
    <name evidence="1" type="ORF">EG342_09840</name>
</gene>
<evidence type="ECO:0000313" key="3">
    <source>
        <dbReference type="Proteomes" id="UP000236262"/>
    </source>
</evidence>
<dbReference type="EMBL" id="PPEH01000003">
    <property type="protein sequence ID" value="PNW14140.1"/>
    <property type="molecule type" value="Genomic_DNA"/>
</dbReference>
<reference evidence="1 4" key="2">
    <citation type="submission" date="2018-11" db="EMBL/GenBank/DDBJ databases">
        <title>Proposal to divide the Flavobacteriaceae and reorganize its genera based on Amino Acid Identity values calculated from whole genome sequences.</title>
        <authorList>
            <person name="Nicholson A.C."/>
            <person name="Gulvik C.A."/>
            <person name="Whitney A.M."/>
            <person name="Humrighouse B.W."/>
            <person name="Bell M."/>
            <person name="Holmes B."/>
            <person name="Steigerwalt A.G."/>
            <person name="Villarma A."/>
            <person name="Sheth M."/>
            <person name="Batra D."/>
            <person name="Pryor J."/>
            <person name="Bernardet J.-F."/>
            <person name="Hugo C."/>
            <person name="Kampfer P."/>
            <person name="Newman J."/>
            <person name="McQuiston J.R."/>
        </authorList>
    </citation>
    <scope>NUCLEOTIDE SEQUENCE [LARGE SCALE GENOMIC DNA]</scope>
    <source>
        <strain evidence="1 4">KC_1864</strain>
    </source>
</reference>
<reference evidence="2 3" key="1">
    <citation type="submission" date="2018-01" db="EMBL/GenBank/DDBJ databases">
        <title>Draft genome sequences of Chryseobacterium lactis NCTC11390, Chryseobacterium oncorhynchi 701B-08, and Chryseobacterium viscerum 687B-08.</title>
        <authorList>
            <person name="Jeong J.-J."/>
            <person name="Lee Y.J."/>
            <person name="Park B."/>
            <person name="Choi I.-G."/>
            <person name="Kim K.D."/>
        </authorList>
    </citation>
    <scope>NUCLEOTIDE SEQUENCE [LARGE SCALE GENOMIC DNA]</scope>
    <source>
        <strain evidence="2 3">NCTC11390</strain>
    </source>
</reference>
<organism evidence="2 3">
    <name type="scientific">Chryseobacterium lactis</name>
    <dbReference type="NCBI Taxonomy" id="1241981"/>
    <lineage>
        <taxon>Bacteria</taxon>
        <taxon>Pseudomonadati</taxon>
        <taxon>Bacteroidota</taxon>
        <taxon>Flavobacteriia</taxon>
        <taxon>Flavobacteriales</taxon>
        <taxon>Weeksellaceae</taxon>
        <taxon>Chryseobacterium group</taxon>
        <taxon>Chryseobacterium</taxon>
    </lineage>
</organism>
<dbReference type="KEGG" id="clac:EG342_09840"/>
<dbReference type="EMBL" id="CP033924">
    <property type="protein sequence ID" value="AZA82184.1"/>
    <property type="molecule type" value="Genomic_DNA"/>
</dbReference>
<sequence>MENLELMSMTSFVKMQSDKMFSKIQERVGEPKYTVLQFITEVPNYADFLTQELEVGMMVPMDNEGNLLMEPHSEESVDFWNEGCVDEGQNAKYGEWEEAKKKCLFLIDDYEDGEDVVFMNNRRFMISKETGLFIFGKFSARTVEELANCPDITLYLSPAALKKIGI</sequence>
<dbReference type="AlphaFoldDB" id="A0A3G6RCR8"/>